<evidence type="ECO:0000259" key="4">
    <source>
        <dbReference type="PROSITE" id="PS51719"/>
    </source>
</evidence>
<dbReference type="AlphaFoldDB" id="A0A1L9Q2S8"/>
<feature type="domain" description="Septin-type G" evidence="4">
    <location>
        <begin position="235"/>
        <end position="534"/>
    </location>
</feature>
<organism evidence="5 6">
    <name type="scientific">Aspergillus versicolor CBS 583.65</name>
    <dbReference type="NCBI Taxonomy" id="1036611"/>
    <lineage>
        <taxon>Eukaryota</taxon>
        <taxon>Fungi</taxon>
        <taxon>Dikarya</taxon>
        <taxon>Ascomycota</taxon>
        <taxon>Pezizomycotina</taxon>
        <taxon>Eurotiomycetes</taxon>
        <taxon>Eurotiomycetidae</taxon>
        <taxon>Eurotiales</taxon>
        <taxon>Aspergillaceae</taxon>
        <taxon>Aspergillus</taxon>
        <taxon>Aspergillus subgen. Nidulantes</taxon>
    </lineage>
</organism>
<dbReference type="Proteomes" id="UP000184073">
    <property type="component" value="Unassembled WGS sequence"/>
</dbReference>
<feature type="compositionally biased region" description="Basic and acidic residues" evidence="2">
    <location>
        <begin position="125"/>
        <end position="135"/>
    </location>
</feature>
<dbReference type="SUPFAM" id="SSF52540">
    <property type="entry name" value="P-loop containing nucleoside triphosphate hydrolases"/>
    <property type="match status" value="1"/>
</dbReference>
<gene>
    <name evidence="5" type="ORF">ASPVEDRAFT_143145</name>
</gene>
<keyword evidence="3" id="KW-0812">Transmembrane</keyword>
<comment type="similarity">
    <text evidence="1">Belongs to the TRAFAC class TrmE-Era-EngA-EngB-Septin-like GTPase superfamily. Septin GTPase family.</text>
</comment>
<dbReference type="PANTHER" id="PTHR18884">
    <property type="entry name" value="SEPTIN"/>
    <property type="match status" value="1"/>
</dbReference>
<evidence type="ECO:0000313" key="6">
    <source>
        <dbReference type="Proteomes" id="UP000184073"/>
    </source>
</evidence>
<dbReference type="VEuPathDB" id="FungiDB:ASPVEDRAFT_143145"/>
<evidence type="ECO:0000256" key="1">
    <source>
        <dbReference type="RuleBase" id="RU004560"/>
    </source>
</evidence>
<keyword evidence="6" id="KW-1185">Reference proteome</keyword>
<reference evidence="6" key="1">
    <citation type="journal article" date="2017" name="Genome Biol.">
        <title>Comparative genomics reveals high biological diversity and specific adaptations in the industrially and medically important fungal genus Aspergillus.</title>
        <authorList>
            <person name="de Vries R.P."/>
            <person name="Riley R."/>
            <person name="Wiebenga A."/>
            <person name="Aguilar-Osorio G."/>
            <person name="Amillis S."/>
            <person name="Uchima C.A."/>
            <person name="Anderluh G."/>
            <person name="Asadollahi M."/>
            <person name="Askin M."/>
            <person name="Barry K."/>
            <person name="Battaglia E."/>
            <person name="Bayram O."/>
            <person name="Benocci T."/>
            <person name="Braus-Stromeyer S.A."/>
            <person name="Caldana C."/>
            <person name="Canovas D."/>
            <person name="Cerqueira G.C."/>
            <person name="Chen F."/>
            <person name="Chen W."/>
            <person name="Choi C."/>
            <person name="Clum A."/>
            <person name="Dos Santos R.A."/>
            <person name="Damasio A.R."/>
            <person name="Diallinas G."/>
            <person name="Emri T."/>
            <person name="Fekete E."/>
            <person name="Flipphi M."/>
            <person name="Freyberg S."/>
            <person name="Gallo A."/>
            <person name="Gournas C."/>
            <person name="Habgood R."/>
            <person name="Hainaut M."/>
            <person name="Harispe M.L."/>
            <person name="Henrissat B."/>
            <person name="Hilden K.S."/>
            <person name="Hope R."/>
            <person name="Hossain A."/>
            <person name="Karabika E."/>
            <person name="Karaffa L."/>
            <person name="Karanyi Z."/>
            <person name="Krasevec N."/>
            <person name="Kuo A."/>
            <person name="Kusch H."/>
            <person name="LaButti K."/>
            <person name="Lagendijk E.L."/>
            <person name="Lapidus A."/>
            <person name="Levasseur A."/>
            <person name="Lindquist E."/>
            <person name="Lipzen A."/>
            <person name="Logrieco A.F."/>
            <person name="MacCabe A."/>
            <person name="Maekelae M.R."/>
            <person name="Malavazi I."/>
            <person name="Melin P."/>
            <person name="Meyer V."/>
            <person name="Mielnichuk N."/>
            <person name="Miskei M."/>
            <person name="Molnar A.P."/>
            <person name="Mule G."/>
            <person name="Ngan C.Y."/>
            <person name="Orejas M."/>
            <person name="Orosz E."/>
            <person name="Ouedraogo J.P."/>
            <person name="Overkamp K.M."/>
            <person name="Park H.-S."/>
            <person name="Perrone G."/>
            <person name="Piumi F."/>
            <person name="Punt P.J."/>
            <person name="Ram A.F."/>
            <person name="Ramon A."/>
            <person name="Rauscher S."/>
            <person name="Record E."/>
            <person name="Riano-Pachon D.M."/>
            <person name="Robert V."/>
            <person name="Roehrig J."/>
            <person name="Ruller R."/>
            <person name="Salamov A."/>
            <person name="Salih N.S."/>
            <person name="Samson R.A."/>
            <person name="Sandor E."/>
            <person name="Sanguinetti M."/>
            <person name="Schuetze T."/>
            <person name="Sepcic K."/>
            <person name="Shelest E."/>
            <person name="Sherlock G."/>
            <person name="Sophianopoulou V."/>
            <person name="Squina F.M."/>
            <person name="Sun H."/>
            <person name="Susca A."/>
            <person name="Todd R.B."/>
            <person name="Tsang A."/>
            <person name="Unkles S.E."/>
            <person name="van de Wiele N."/>
            <person name="van Rossen-Uffink D."/>
            <person name="Oliveira J.V."/>
            <person name="Vesth T.C."/>
            <person name="Visser J."/>
            <person name="Yu J.-H."/>
            <person name="Zhou M."/>
            <person name="Andersen M.R."/>
            <person name="Archer D.B."/>
            <person name="Baker S.E."/>
            <person name="Benoit I."/>
            <person name="Brakhage A.A."/>
            <person name="Braus G.H."/>
            <person name="Fischer R."/>
            <person name="Frisvad J.C."/>
            <person name="Goldman G.H."/>
            <person name="Houbraken J."/>
            <person name="Oakley B."/>
            <person name="Pocsi I."/>
            <person name="Scazzocchio C."/>
            <person name="Seiboth B."/>
            <person name="vanKuyk P.A."/>
            <person name="Wortman J."/>
            <person name="Dyer P.S."/>
            <person name="Grigoriev I.V."/>
        </authorList>
    </citation>
    <scope>NUCLEOTIDE SEQUENCE [LARGE SCALE GENOMIC DNA]</scope>
    <source>
        <strain evidence="6">CBS 583.65</strain>
    </source>
</reference>
<dbReference type="STRING" id="1036611.A0A1L9Q2S8"/>
<dbReference type="GeneID" id="63723402"/>
<feature type="compositionally biased region" description="Low complexity" evidence="2">
    <location>
        <begin position="84"/>
        <end position="99"/>
    </location>
</feature>
<keyword evidence="1" id="KW-0342">GTP-binding</keyword>
<proteinExistence type="inferred from homology"/>
<feature type="compositionally biased region" description="Polar residues" evidence="2">
    <location>
        <begin position="65"/>
        <end position="76"/>
    </location>
</feature>
<keyword evidence="3" id="KW-1133">Transmembrane helix</keyword>
<dbReference type="InterPro" id="IPR030379">
    <property type="entry name" value="G_SEPTIN_dom"/>
</dbReference>
<protein>
    <recommendedName>
        <fullName evidence="4">Septin-type G domain-containing protein</fullName>
    </recommendedName>
</protein>
<feature type="region of interest" description="Disordered" evidence="2">
    <location>
        <begin position="1"/>
        <end position="174"/>
    </location>
</feature>
<feature type="transmembrane region" description="Helical" evidence="3">
    <location>
        <begin position="681"/>
        <end position="702"/>
    </location>
</feature>
<evidence type="ECO:0000313" key="5">
    <source>
        <dbReference type="EMBL" id="OJJ08075.1"/>
    </source>
</evidence>
<dbReference type="Pfam" id="PF00735">
    <property type="entry name" value="Septin"/>
    <property type="match status" value="1"/>
</dbReference>
<sequence length="724" mass="79339">MRPPVPDVALPRSRKHSVEQQQWIDPRSTPPSTFFLSRSPHPDGSELSSVESDNPRDSMYGVQSFEESISGASGVTASLPELDSPSVSKPVSASASPAPLQQWSNNLEEDPGYASPDTHQSSNIKDFDSAPHNKLDAPFTLSKFTSPRPLTPLNLLNPDEPSSLPSSPKSITNQSTRHLDEISIADDLSCQAVASGEEDEDARPTLNASSDTMSQLIMPSITMPDRRPFTDKGRALGRMKLLLAGSSGSGKTSLIKSIVQVCEDIVHVDPFGESSSALSLSHHGGSPRTSPRATHVPTYISEIYASSKPYPSWWSDLEDSRVLRRRKSSGEYVLERNICFVDIQGSRLNQNGQVDVIIQYISQQLLRAASALDCSNTDFQNMLAGNGGSQVDAILYFISQDTLHSDIGCISKLSSWANVIPVIAKSDLLTSDQILNLKCAFHEEARAVSLKPFHLLGEVSPDIDEPPFPVSSAKSIDDSVMDASTLMSPDYVQPLVASDLAPLVQVIFNRENMAWIRHSAAKKLAERQREMATRRQNPLQNNALSFPSSQYGFAPSYTMARISDYSRHEEKRAQIQLAKWASDLQQSLQNERERYSALARGERAVWLTERLGECVVDGSLVPVTQTPGFCGLGVPAAADRPNGGVLVRTQNGQSVEYHIASISPLDPLGIVRWSEDLKQRGWAIVQIVGSFGVVGGLALWLAKTWGLSSRSFSDWRFDWYCTSD</sequence>
<dbReference type="InterPro" id="IPR027417">
    <property type="entry name" value="P-loop_NTPase"/>
</dbReference>
<dbReference type="PROSITE" id="PS51719">
    <property type="entry name" value="G_SEPTIN"/>
    <property type="match status" value="1"/>
</dbReference>
<accession>A0A1L9Q2S8</accession>
<keyword evidence="1" id="KW-0547">Nucleotide-binding</keyword>
<name>A0A1L9Q2S8_ASPVE</name>
<dbReference type="Gene3D" id="3.40.50.300">
    <property type="entry name" value="P-loop containing nucleotide triphosphate hydrolases"/>
    <property type="match status" value="1"/>
</dbReference>
<evidence type="ECO:0000256" key="3">
    <source>
        <dbReference type="SAM" id="Phobius"/>
    </source>
</evidence>
<dbReference type="GO" id="GO:0005525">
    <property type="term" value="F:GTP binding"/>
    <property type="evidence" value="ECO:0007669"/>
    <property type="project" value="UniProtKB-KW"/>
</dbReference>
<feature type="compositionally biased region" description="Polar residues" evidence="2">
    <location>
        <begin position="163"/>
        <end position="174"/>
    </location>
</feature>
<dbReference type="RefSeq" id="XP_040673837.1">
    <property type="nucleotide sequence ID" value="XM_040807891.1"/>
</dbReference>
<evidence type="ECO:0000256" key="2">
    <source>
        <dbReference type="SAM" id="MobiDB-lite"/>
    </source>
</evidence>
<keyword evidence="3" id="KW-0472">Membrane</keyword>
<feature type="compositionally biased region" description="Low complexity" evidence="2">
    <location>
        <begin position="147"/>
        <end position="158"/>
    </location>
</feature>
<dbReference type="EMBL" id="KV878138">
    <property type="protein sequence ID" value="OJJ08075.1"/>
    <property type="molecule type" value="Genomic_DNA"/>
</dbReference>
<dbReference type="OrthoDB" id="4150765at2759"/>